<dbReference type="PANTHER" id="PTHR47966">
    <property type="entry name" value="BETA-SITE APP-CLEAVING ENZYME, ISOFORM A-RELATED"/>
    <property type="match status" value="1"/>
</dbReference>
<keyword evidence="2 4" id="KW-0064">Aspartyl protease</keyword>
<sequence length="408" mass="42070">MFSSATFLSLLLLTVSTAEARMNASPIQRDPGQGANPVLAVASRVAALGTKNLLQLDLQRVASLVHNASGKRAGNAPVSNSGVVFDANVTVGIPGAQYTLLVDTGSSNTWVGSRKSHPYKLTGDAKKTGENVTVTYGSGQFTGYEVTDTFSLGSGIVIASQSIGVATSATGFDDVDGILGDSIGPSDLTKGTLDNAKDEIPTVLDGLKTGGSIPDEVLGIYYAPSAGMPQGELSFGAVDMSKTTGAVNYVPITASSPASTYWGIDQSITYGGKPILATGSGIIDTVGMFAAAFGAYQNATGGKMDQATGLLKITPAQFSALQPLNFQIGSQTYPLIPDAQIWPRSLNSAIGGSGDGIYLVLQSLGGSGNGMDFINGFSFLQRFYSVFDTTKHQVGFATTASTDVTTNY</sequence>
<evidence type="ECO:0000256" key="4">
    <source>
        <dbReference type="RuleBase" id="RU000454"/>
    </source>
</evidence>
<dbReference type="STRING" id="436010.A0A166IAW7"/>
<dbReference type="PROSITE" id="PS51767">
    <property type="entry name" value="PEPTIDASE_A1"/>
    <property type="match status" value="1"/>
</dbReference>
<keyword evidence="8" id="KW-1185">Reference proteome</keyword>
<feature type="signal peptide" evidence="5">
    <location>
        <begin position="1"/>
        <end position="20"/>
    </location>
</feature>
<feature type="domain" description="Peptidase A1" evidence="6">
    <location>
        <begin position="85"/>
        <end position="397"/>
    </location>
</feature>
<gene>
    <name evidence="7" type="ORF">FIBSPDRAFT_1024739</name>
</gene>
<dbReference type="InterPro" id="IPR021109">
    <property type="entry name" value="Peptidase_aspartic_dom_sf"/>
</dbReference>
<dbReference type="EMBL" id="KV417562">
    <property type="protein sequence ID" value="KZP19626.1"/>
    <property type="molecule type" value="Genomic_DNA"/>
</dbReference>
<dbReference type="PRINTS" id="PR00792">
    <property type="entry name" value="PEPSIN"/>
</dbReference>
<keyword evidence="5" id="KW-0732">Signal</keyword>
<dbReference type="InterPro" id="IPR001461">
    <property type="entry name" value="Aspartic_peptidase_A1"/>
</dbReference>
<evidence type="ECO:0000313" key="8">
    <source>
        <dbReference type="Proteomes" id="UP000076532"/>
    </source>
</evidence>
<protein>
    <submittedName>
        <fullName evidence="7">Aspartic proteinase</fullName>
    </submittedName>
</protein>
<feature type="active site" evidence="3">
    <location>
        <position position="103"/>
    </location>
</feature>
<name>A0A166IAW7_9AGAM</name>
<proteinExistence type="inferred from homology"/>
<dbReference type="PANTHER" id="PTHR47966:SF51">
    <property type="entry name" value="BETA-SITE APP-CLEAVING ENZYME, ISOFORM A-RELATED"/>
    <property type="match status" value="1"/>
</dbReference>
<evidence type="ECO:0000259" key="6">
    <source>
        <dbReference type="PROSITE" id="PS51767"/>
    </source>
</evidence>
<dbReference type="OrthoDB" id="660550at2759"/>
<dbReference type="AlphaFoldDB" id="A0A166IAW7"/>
<dbReference type="InterPro" id="IPR033121">
    <property type="entry name" value="PEPTIDASE_A1"/>
</dbReference>
<dbReference type="GO" id="GO:0004190">
    <property type="term" value="F:aspartic-type endopeptidase activity"/>
    <property type="evidence" value="ECO:0007669"/>
    <property type="project" value="UniProtKB-KW"/>
</dbReference>
<dbReference type="Gene3D" id="2.40.70.10">
    <property type="entry name" value="Acid Proteases"/>
    <property type="match status" value="2"/>
</dbReference>
<reference evidence="7 8" key="1">
    <citation type="journal article" date="2016" name="Mol. Biol. Evol.">
        <title>Comparative Genomics of Early-Diverging Mushroom-Forming Fungi Provides Insights into the Origins of Lignocellulose Decay Capabilities.</title>
        <authorList>
            <person name="Nagy L.G."/>
            <person name="Riley R."/>
            <person name="Tritt A."/>
            <person name="Adam C."/>
            <person name="Daum C."/>
            <person name="Floudas D."/>
            <person name="Sun H."/>
            <person name="Yadav J.S."/>
            <person name="Pangilinan J."/>
            <person name="Larsson K.H."/>
            <person name="Matsuura K."/>
            <person name="Barry K."/>
            <person name="Labutti K."/>
            <person name="Kuo R."/>
            <person name="Ohm R.A."/>
            <person name="Bhattacharya S.S."/>
            <person name="Shirouzu T."/>
            <person name="Yoshinaga Y."/>
            <person name="Martin F.M."/>
            <person name="Grigoriev I.V."/>
            <person name="Hibbett D.S."/>
        </authorList>
    </citation>
    <scope>NUCLEOTIDE SEQUENCE [LARGE SCALE GENOMIC DNA]</scope>
    <source>
        <strain evidence="7 8">CBS 109695</strain>
    </source>
</reference>
<dbReference type="Proteomes" id="UP000076532">
    <property type="component" value="Unassembled WGS sequence"/>
</dbReference>
<dbReference type="GO" id="GO:0006508">
    <property type="term" value="P:proteolysis"/>
    <property type="evidence" value="ECO:0007669"/>
    <property type="project" value="UniProtKB-KW"/>
</dbReference>
<organism evidence="7 8">
    <name type="scientific">Athelia psychrophila</name>
    <dbReference type="NCBI Taxonomy" id="1759441"/>
    <lineage>
        <taxon>Eukaryota</taxon>
        <taxon>Fungi</taxon>
        <taxon>Dikarya</taxon>
        <taxon>Basidiomycota</taxon>
        <taxon>Agaricomycotina</taxon>
        <taxon>Agaricomycetes</taxon>
        <taxon>Agaricomycetidae</taxon>
        <taxon>Atheliales</taxon>
        <taxon>Atheliaceae</taxon>
        <taxon>Athelia</taxon>
    </lineage>
</organism>
<keyword evidence="4" id="KW-0645">Protease</keyword>
<dbReference type="CDD" id="cd05471">
    <property type="entry name" value="pepsin_like"/>
    <property type="match status" value="1"/>
</dbReference>
<comment type="similarity">
    <text evidence="1 4">Belongs to the peptidase A1 family.</text>
</comment>
<feature type="chain" id="PRO_5007875095" evidence="5">
    <location>
        <begin position="21"/>
        <end position="408"/>
    </location>
</feature>
<keyword evidence="4" id="KW-0378">Hydrolase</keyword>
<dbReference type="InterPro" id="IPR001969">
    <property type="entry name" value="Aspartic_peptidase_AS"/>
</dbReference>
<feature type="active site" evidence="3">
    <location>
        <position position="284"/>
    </location>
</feature>
<dbReference type="PROSITE" id="PS00141">
    <property type="entry name" value="ASP_PROTEASE"/>
    <property type="match status" value="1"/>
</dbReference>
<evidence type="ECO:0000256" key="1">
    <source>
        <dbReference type="ARBA" id="ARBA00007447"/>
    </source>
</evidence>
<evidence type="ECO:0000256" key="2">
    <source>
        <dbReference type="ARBA" id="ARBA00022750"/>
    </source>
</evidence>
<dbReference type="SUPFAM" id="SSF50630">
    <property type="entry name" value="Acid proteases"/>
    <property type="match status" value="1"/>
</dbReference>
<evidence type="ECO:0000256" key="5">
    <source>
        <dbReference type="SAM" id="SignalP"/>
    </source>
</evidence>
<evidence type="ECO:0000313" key="7">
    <source>
        <dbReference type="EMBL" id="KZP19626.1"/>
    </source>
</evidence>
<evidence type="ECO:0000256" key="3">
    <source>
        <dbReference type="PIRSR" id="PIRSR601461-1"/>
    </source>
</evidence>
<dbReference type="InterPro" id="IPR034164">
    <property type="entry name" value="Pepsin-like_dom"/>
</dbReference>
<accession>A0A166IAW7</accession>
<dbReference type="Pfam" id="PF00026">
    <property type="entry name" value="Asp"/>
    <property type="match status" value="1"/>
</dbReference>